<dbReference type="GO" id="GO:0043531">
    <property type="term" value="F:ADP binding"/>
    <property type="evidence" value="ECO:0007669"/>
    <property type="project" value="InterPro"/>
</dbReference>
<keyword evidence="4" id="KW-0677">Repeat</keyword>
<keyword evidence="14" id="KW-1185">Reference proteome</keyword>
<dbReference type="Gene3D" id="3.40.50.300">
    <property type="entry name" value="P-loop containing nucleotide triphosphate hydrolases"/>
    <property type="match status" value="1"/>
</dbReference>
<evidence type="ECO:0000256" key="4">
    <source>
        <dbReference type="ARBA" id="ARBA00022737"/>
    </source>
</evidence>
<evidence type="ECO:0000313" key="13">
    <source>
        <dbReference type="EMBL" id="PHT35210.1"/>
    </source>
</evidence>
<evidence type="ECO:0000313" key="14">
    <source>
        <dbReference type="Proteomes" id="UP000224567"/>
    </source>
</evidence>
<evidence type="ECO:0000256" key="8">
    <source>
        <dbReference type="ARBA" id="ARBA00023054"/>
    </source>
</evidence>
<dbReference type="OrthoDB" id="37484at2759"/>
<dbReference type="InterPro" id="IPR042197">
    <property type="entry name" value="Apaf_helical"/>
</dbReference>
<dbReference type="AlphaFoldDB" id="A0A2G2VQG3"/>
<sequence length="321" mass="36696">MPLKLSDQNVLSKGNQNREPTKVVRTQESLSLQGSKQSSTLGFDQCHYSCITTLAKIVYNDKKVKDHFGLKDWFCVSEAYDAFKITKGLLQGIGLFDLKDDKNLNQLQVKLKESLKGKRFLVVLDDLWNDDSNEWHDLRNIFLEGATGSKIIVTTRKENVAWMMDNGAINVGTLSSEASWALFKQHSLKNRDPEEHPELEEVGKQIADKCKGLPLALKAIAGILCSKSEVVEWKDILRSEIWEQNLNGILPTLMLSYNYLPAHLKQCFTFCAIYPKDYQFCKEQVIQLWIANDLLQPLNSGKQYFEELRSRSLFERVPESS</sequence>
<evidence type="ECO:0000259" key="11">
    <source>
        <dbReference type="Pfam" id="PF00931"/>
    </source>
</evidence>
<evidence type="ECO:0000256" key="7">
    <source>
        <dbReference type="ARBA" id="ARBA00022840"/>
    </source>
</evidence>
<dbReference type="PRINTS" id="PR00364">
    <property type="entry name" value="DISEASERSIST"/>
</dbReference>
<protein>
    <submittedName>
        <fullName evidence="13">Uncharacterized protein</fullName>
    </submittedName>
</protein>
<evidence type="ECO:0000256" key="1">
    <source>
        <dbReference type="ARBA" id="ARBA00004170"/>
    </source>
</evidence>
<reference evidence="14" key="2">
    <citation type="journal article" date="2017" name="J. Anim. Genet.">
        <title>Multiple reference genome sequences of hot pepper reveal the massive evolution of plant disease resistance genes by retroduplication.</title>
        <authorList>
            <person name="Kim S."/>
            <person name="Park J."/>
            <person name="Yeom S.-I."/>
            <person name="Kim Y.-M."/>
            <person name="Seo E."/>
            <person name="Kim K.-T."/>
            <person name="Kim M.-S."/>
            <person name="Lee J.M."/>
            <person name="Cheong K."/>
            <person name="Shin H.-S."/>
            <person name="Kim S.-B."/>
            <person name="Han K."/>
            <person name="Lee J."/>
            <person name="Park M."/>
            <person name="Lee H.-A."/>
            <person name="Lee H.-Y."/>
            <person name="Lee Y."/>
            <person name="Oh S."/>
            <person name="Lee J.H."/>
            <person name="Choi E."/>
            <person name="Choi E."/>
            <person name="Lee S.E."/>
            <person name="Jeon J."/>
            <person name="Kim H."/>
            <person name="Choi G."/>
            <person name="Song H."/>
            <person name="Lee J."/>
            <person name="Lee S.-C."/>
            <person name="Kwon J.-K."/>
            <person name="Lee H.-Y."/>
            <person name="Koo N."/>
            <person name="Hong Y."/>
            <person name="Kim R.W."/>
            <person name="Kang W.-H."/>
            <person name="Huh J.H."/>
            <person name="Kang B.-C."/>
            <person name="Yang T.-J."/>
            <person name="Lee Y.-H."/>
            <person name="Bennetzen J.L."/>
            <person name="Choi D."/>
        </authorList>
    </citation>
    <scope>NUCLEOTIDE SEQUENCE [LARGE SCALE GENOMIC DNA]</scope>
    <source>
        <strain evidence="14">cv. PBC81</strain>
    </source>
</reference>
<keyword evidence="3" id="KW-0433">Leucine-rich repeat</keyword>
<evidence type="ECO:0000256" key="6">
    <source>
        <dbReference type="ARBA" id="ARBA00022821"/>
    </source>
</evidence>
<feature type="region of interest" description="Disordered" evidence="10">
    <location>
        <begin position="1"/>
        <end position="29"/>
    </location>
</feature>
<keyword evidence="5" id="KW-0547">Nucleotide-binding</keyword>
<dbReference type="Proteomes" id="UP000224567">
    <property type="component" value="Unassembled WGS sequence"/>
</dbReference>
<comment type="similarity">
    <text evidence="2">Belongs to the disease resistance NB-LRR family.</text>
</comment>
<dbReference type="GO" id="GO:0005524">
    <property type="term" value="F:ATP binding"/>
    <property type="evidence" value="ECO:0007669"/>
    <property type="project" value="UniProtKB-KW"/>
</dbReference>
<evidence type="ECO:0000256" key="9">
    <source>
        <dbReference type="ARBA" id="ARBA00023136"/>
    </source>
</evidence>
<dbReference type="InterPro" id="IPR027417">
    <property type="entry name" value="P-loop_NTPase"/>
</dbReference>
<evidence type="ECO:0000259" key="12">
    <source>
        <dbReference type="Pfam" id="PF23559"/>
    </source>
</evidence>
<dbReference type="FunFam" id="1.10.8.430:FF:000003">
    <property type="entry name" value="Probable disease resistance protein At5g66910"/>
    <property type="match status" value="1"/>
</dbReference>
<gene>
    <name evidence="13" type="ORF">CQW23_27010</name>
</gene>
<evidence type="ECO:0000256" key="3">
    <source>
        <dbReference type="ARBA" id="ARBA00022614"/>
    </source>
</evidence>
<dbReference type="InterPro" id="IPR044974">
    <property type="entry name" value="Disease_R_plants"/>
</dbReference>
<dbReference type="EMBL" id="MLFT02000011">
    <property type="protein sequence ID" value="PHT35210.1"/>
    <property type="molecule type" value="Genomic_DNA"/>
</dbReference>
<dbReference type="Pfam" id="PF00931">
    <property type="entry name" value="NB-ARC"/>
    <property type="match status" value="1"/>
</dbReference>
<dbReference type="InterPro" id="IPR002182">
    <property type="entry name" value="NB-ARC"/>
</dbReference>
<keyword evidence="9" id="KW-0472">Membrane</keyword>
<dbReference type="InterPro" id="IPR036388">
    <property type="entry name" value="WH-like_DNA-bd_sf"/>
</dbReference>
<feature type="domain" description="NB-ARC" evidence="11">
    <location>
        <begin position="52"/>
        <end position="191"/>
    </location>
</feature>
<evidence type="ECO:0000256" key="5">
    <source>
        <dbReference type="ARBA" id="ARBA00022741"/>
    </source>
</evidence>
<accession>A0A2G2VQG3</accession>
<proteinExistence type="inferred from homology"/>
<dbReference type="Pfam" id="PF23559">
    <property type="entry name" value="WHD_DRP"/>
    <property type="match status" value="1"/>
</dbReference>
<keyword evidence="7" id="KW-0067">ATP-binding</keyword>
<keyword evidence="6" id="KW-0611">Plant defense</keyword>
<feature type="domain" description="Disease resistance protein winged helix" evidence="12">
    <location>
        <begin position="273"/>
        <end position="316"/>
    </location>
</feature>
<evidence type="ECO:0000256" key="2">
    <source>
        <dbReference type="ARBA" id="ARBA00008894"/>
    </source>
</evidence>
<organism evidence="13 14">
    <name type="scientific">Capsicum baccatum</name>
    <name type="common">Peruvian pepper</name>
    <dbReference type="NCBI Taxonomy" id="33114"/>
    <lineage>
        <taxon>Eukaryota</taxon>
        <taxon>Viridiplantae</taxon>
        <taxon>Streptophyta</taxon>
        <taxon>Embryophyta</taxon>
        <taxon>Tracheophyta</taxon>
        <taxon>Spermatophyta</taxon>
        <taxon>Magnoliopsida</taxon>
        <taxon>eudicotyledons</taxon>
        <taxon>Gunneridae</taxon>
        <taxon>Pentapetalae</taxon>
        <taxon>asterids</taxon>
        <taxon>lamiids</taxon>
        <taxon>Solanales</taxon>
        <taxon>Solanaceae</taxon>
        <taxon>Solanoideae</taxon>
        <taxon>Capsiceae</taxon>
        <taxon>Capsicum</taxon>
    </lineage>
</organism>
<dbReference type="GO" id="GO:0098542">
    <property type="term" value="P:defense response to other organism"/>
    <property type="evidence" value="ECO:0007669"/>
    <property type="project" value="TreeGrafter"/>
</dbReference>
<comment type="caution">
    <text evidence="13">The sequence shown here is derived from an EMBL/GenBank/DDBJ whole genome shotgun (WGS) entry which is preliminary data.</text>
</comment>
<keyword evidence="8" id="KW-0175">Coiled coil</keyword>
<reference evidence="13 14" key="1">
    <citation type="journal article" date="2017" name="Genome Biol.">
        <title>New reference genome sequences of hot pepper reveal the massive evolution of plant disease-resistance genes by retroduplication.</title>
        <authorList>
            <person name="Kim S."/>
            <person name="Park J."/>
            <person name="Yeom S.I."/>
            <person name="Kim Y.M."/>
            <person name="Seo E."/>
            <person name="Kim K.T."/>
            <person name="Kim M.S."/>
            <person name="Lee J.M."/>
            <person name="Cheong K."/>
            <person name="Shin H.S."/>
            <person name="Kim S.B."/>
            <person name="Han K."/>
            <person name="Lee J."/>
            <person name="Park M."/>
            <person name="Lee H.A."/>
            <person name="Lee H.Y."/>
            <person name="Lee Y."/>
            <person name="Oh S."/>
            <person name="Lee J.H."/>
            <person name="Choi E."/>
            <person name="Choi E."/>
            <person name="Lee S.E."/>
            <person name="Jeon J."/>
            <person name="Kim H."/>
            <person name="Choi G."/>
            <person name="Song H."/>
            <person name="Lee J."/>
            <person name="Lee S.C."/>
            <person name="Kwon J.K."/>
            <person name="Lee H.Y."/>
            <person name="Koo N."/>
            <person name="Hong Y."/>
            <person name="Kim R.W."/>
            <person name="Kang W.H."/>
            <person name="Huh J.H."/>
            <person name="Kang B.C."/>
            <person name="Yang T.J."/>
            <person name="Lee Y.H."/>
            <person name="Bennetzen J.L."/>
            <person name="Choi D."/>
        </authorList>
    </citation>
    <scope>NUCLEOTIDE SEQUENCE [LARGE SCALE GENOMIC DNA]</scope>
    <source>
        <strain evidence="14">cv. PBC81</strain>
    </source>
</reference>
<dbReference type="SUPFAM" id="SSF52540">
    <property type="entry name" value="P-loop containing nucleoside triphosphate hydrolases"/>
    <property type="match status" value="1"/>
</dbReference>
<dbReference type="Gene3D" id="1.10.10.10">
    <property type="entry name" value="Winged helix-like DNA-binding domain superfamily/Winged helix DNA-binding domain"/>
    <property type="match status" value="1"/>
</dbReference>
<dbReference type="GO" id="GO:0016020">
    <property type="term" value="C:membrane"/>
    <property type="evidence" value="ECO:0007669"/>
    <property type="project" value="UniProtKB-SubCell"/>
</dbReference>
<comment type="subcellular location">
    <subcellularLocation>
        <location evidence="1">Membrane</location>
        <topology evidence="1">Peripheral membrane protein</topology>
    </subcellularLocation>
</comment>
<name>A0A2G2VQG3_CAPBA</name>
<dbReference type="Gene3D" id="1.10.8.430">
    <property type="entry name" value="Helical domain of apoptotic protease-activating factors"/>
    <property type="match status" value="1"/>
</dbReference>
<dbReference type="PANTHER" id="PTHR23155:SF1221">
    <property type="entry name" value="OS11G0481150 PROTEIN"/>
    <property type="match status" value="1"/>
</dbReference>
<evidence type="ECO:0000256" key="10">
    <source>
        <dbReference type="SAM" id="MobiDB-lite"/>
    </source>
</evidence>
<dbReference type="InterPro" id="IPR058922">
    <property type="entry name" value="WHD_DRP"/>
</dbReference>
<dbReference type="PANTHER" id="PTHR23155">
    <property type="entry name" value="DISEASE RESISTANCE PROTEIN RP"/>
    <property type="match status" value="1"/>
</dbReference>